<gene>
    <name evidence="1" type="ORF">CGXH109_LOCUS103596</name>
</gene>
<sequence>MRRHLYKNGTEFALTQCLDLVARRMLVPDWKLRDNISSLRHQFDIIHEGQGRDEDYDDDLSDDSLYSLFSKPRLSPLSQRTQISAINLLNSFSEMSRYRPLSRKPANAMTT</sequence>
<accession>A0A9W4WN88</accession>
<protein>
    <submittedName>
        <fullName evidence="1">Uncharacterized protein</fullName>
    </submittedName>
</protein>
<proteinExistence type="predicted"/>
<keyword evidence="2" id="KW-1185">Reference proteome</keyword>
<evidence type="ECO:0000313" key="1">
    <source>
        <dbReference type="EMBL" id="CAI0651166.1"/>
    </source>
</evidence>
<organism evidence="1 2">
    <name type="scientific">Colletotrichum noveboracense</name>
    <dbReference type="NCBI Taxonomy" id="2664923"/>
    <lineage>
        <taxon>Eukaryota</taxon>
        <taxon>Fungi</taxon>
        <taxon>Dikarya</taxon>
        <taxon>Ascomycota</taxon>
        <taxon>Pezizomycotina</taxon>
        <taxon>Sordariomycetes</taxon>
        <taxon>Hypocreomycetidae</taxon>
        <taxon>Glomerellales</taxon>
        <taxon>Glomerellaceae</taxon>
        <taxon>Colletotrichum</taxon>
        <taxon>Colletotrichum gloeosporioides species complex</taxon>
    </lineage>
</organism>
<evidence type="ECO:0000313" key="2">
    <source>
        <dbReference type="Proteomes" id="UP001152533"/>
    </source>
</evidence>
<dbReference type="AlphaFoldDB" id="A0A9W4WN88"/>
<dbReference type="Proteomes" id="UP001152533">
    <property type="component" value="Unassembled WGS sequence"/>
</dbReference>
<reference evidence="1" key="1">
    <citation type="submission" date="2022-08" db="EMBL/GenBank/DDBJ databases">
        <authorList>
            <person name="Giroux E."/>
            <person name="Giroux E."/>
        </authorList>
    </citation>
    <scope>NUCLEOTIDE SEQUENCE</scope>
    <source>
        <strain evidence="1">H1091258</strain>
    </source>
</reference>
<dbReference type="EMBL" id="CAMGZC010001020">
    <property type="protein sequence ID" value="CAI0651166.1"/>
    <property type="molecule type" value="Genomic_DNA"/>
</dbReference>
<name>A0A9W4WN88_9PEZI</name>
<comment type="caution">
    <text evidence="1">The sequence shown here is derived from an EMBL/GenBank/DDBJ whole genome shotgun (WGS) entry which is preliminary data.</text>
</comment>